<evidence type="ECO:0008006" key="3">
    <source>
        <dbReference type="Google" id="ProtNLM"/>
    </source>
</evidence>
<proteinExistence type="predicted"/>
<feature type="chain" id="PRO_5018104808" description="Secreted protein" evidence="1">
    <location>
        <begin position="19"/>
        <end position="150"/>
    </location>
</feature>
<sequence>MPVLPVLLLSARVLCSTSQPWWPPAPCSLLHDQQWSAAPSLLLLASGCSREQELPGRPAHPQRPFFFMAASSIPPSWRFPPMDNVPPLRSRLDVVVEPSLLRLAPSMFLGRSIKCLTEQLVLGSPFAMSSTPLAVNAIRRARVFEARPVG</sequence>
<accession>A0A3L6F737</accession>
<keyword evidence="1" id="KW-0732">Signal</keyword>
<evidence type="ECO:0000256" key="1">
    <source>
        <dbReference type="SAM" id="SignalP"/>
    </source>
</evidence>
<name>A0A3L6F737_MAIZE</name>
<dbReference type="Proteomes" id="UP000251960">
    <property type="component" value="Chromosome 4"/>
</dbReference>
<comment type="caution">
    <text evidence="2">The sequence shown here is derived from an EMBL/GenBank/DDBJ whole genome shotgun (WGS) entry which is preliminary data.</text>
</comment>
<dbReference type="AlphaFoldDB" id="A0A3L6F737"/>
<gene>
    <name evidence="2" type="ORF">Zm00014a_011355</name>
</gene>
<feature type="signal peptide" evidence="1">
    <location>
        <begin position="1"/>
        <end position="18"/>
    </location>
</feature>
<protein>
    <recommendedName>
        <fullName evidence="3">Secreted protein</fullName>
    </recommendedName>
</protein>
<reference evidence="2" key="1">
    <citation type="journal article" date="2018" name="Nat. Genet.">
        <title>Extensive intraspecific gene order and gene structural variations between Mo17 and other maize genomes.</title>
        <authorList>
            <person name="Sun S."/>
            <person name="Zhou Y."/>
            <person name="Chen J."/>
            <person name="Shi J."/>
            <person name="Zhao H."/>
            <person name="Zhao H."/>
            <person name="Song W."/>
            <person name="Zhang M."/>
            <person name="Cui Y."/>
            <person name="Dong X."/>
            <person name="Liu H."/>
            <person name="Ma X."/>
            <person name="Jiao Y."/>
            <person name="Wang B."/>
            <person name="Wei X."/>
            <person name="Stein J.C."/>
            <person name="Glaubitz J.C."/>
            <person name="Lu F."/>
            <person name="Yu G."/>
            <person name="Liang C."/>
            <person name="Fengler K."/>
            <person name="Li B."/>
            <person name="Rafalski A."/>
            <person name="Schnable P.S."/>
            <person name="Ware D.H."/>
            <person name="Buckler E.S."/>
            <person name="Lai J."/>
        </authorList>
    </citation>
    <scope>NUCLEOTIDE SEQUENCE [LARGE SCALE GENOMIC DNA]</scope>
    <source>
        <tissue evidence="2">Seedling</tissue>
    </source>
</reference>
<evidence type="ECO:0000313" key="2">
    <source>
        <dbReference type="EMBL" id="PWZ28703.1"/>
    </source>
</evidence>
<organism evidence="2">
    <name type="scientific">Zea mays</name>
    <name type="common">Maize</name>
    <dbReference type="NCBI Taxonomy" id="4577"/>
    <lineage>
        <taxon>Eukaryota</taxon>
        <taxon>Viridiplantae</taxon>
        <taxon>Streptophyta</taxon>
        <taxon>Embryophyta</taxon>
        <taxon>Tracheophyta</taxon>
        <taxon>Spermatophyta</taxon>
        <taxon>Magnoliopsida</taxon>
        <taxon>Liliopsida</taxon>
        <taxon>Poales</taxon>
        <taxon>Poaceae</taxon>
        <taxon>PACMAD clade</taxon>
        <taxon>Panicoideae</taxon>
        <taxon>Andropogonodae</taxon>
        <taxon>Andropogoneae</taxon>
        <taxon>Tripsacinae</taxon>
        <taxon>Zea</taxon>
    </lineage>
</organism>
<dbReference type="EMBL" id="NCVQ01000005">
    <property type="protein sequence ID" value="PWZ28703.1"/>
    <property type="molecule type" value="Genomic_DNA"/>
</dbReference>